<dbReference type="Pfam" id="PF01369">
    <property type="entry name" value="Sec7"/>
    <property type="match status" value="1"/>
</dbReference>
<dbReference type="SUPFAM" id="SSF48425">
    <property type="entry name" value="Sec7 domain"/>
    <property type="match status" value="1"/>
</dbReference>
<dbReference type="GO" id="GO:0005934">
    <property type="term" value="C:cellular bud tip"/>
    <property type="evidence" value="ECO:0007669"/>
    <property type="project" value="UniProtKB-SubCell"/>
</dbReference>
<evidence type="ECO:0000313" key="13">
    <source>
        <dbReference type="EMBL" id="KAK5779457.1"/>
    </source>
</evidence>
<accession>A0AAN7WN84</accession>
<proteinExistence type="inferred from homology"/>
<evidence type="ECO:0000256" key="4">
    <source>
        <dbReference type="ARBA" id="ARBA00022475"/>
    </source>
</evidence>
<comment type="caution">
    <text evidence="13">The sequence shown here is derived from an EMBL/GenBank/DDBJ whole genome shotgun (WGS) entry which is preliminary data.</text>
</comment>
<evidence type="ECO:0000313" key="14">
    <source>
        <dbReference type="Proteomes" id="UP001306508"/>
    </source>
</evidence>
<evidence type="ECO:0000256" key="8">
    <source>
        <dbReference type="ARBA" id="ARBA00037853"/>
    </source>
</evidence>
<name>A0AAN7WN84_9SACH</name>
<comment type="similarity">
    <text evidence="9">Belongs to the YEL1 family.</text>
</comment>
<dbReference type="PROSITE" id="PS50190">
    <property type="entry name" value="SEC7"/>
    <property type="match status" value="1"/>
</dbReference>
<feature type="domain" description="SEC7" evidence="12">
    <location>
        <begin position="16"/>
        <end position="245"/>
    </location>
</feature>
<dbReference type="GO" id="GO:0005085">
    <property type="term" value="F:guanyl-nucleotide exchange factor activity"/>
    <property type="evidence" value="ECO:0007669"/>
    <property type="project" value="UniProtKB-KW"/>
</dbReference>
<keyword evidence="4" id="KW-1003">Cell membrane</keyword>
<organism evidence="13 14">
    <name type="scientific">Arxiozyma heterogenica</name>
    <dbReference type="NCBI Taxonomy" id="278026"/>
    <lineage>
        <taxon>Eukaryota</taxon>
        <taxon>Fungi</taxon>
        <taxon>Dikarya</taxon>
        <taxon>Ascomycota</taxon>
        <taxon>Saccharomycotina</taxon>
        <taxon>Saccharomycetes</taxon>
        <taxon>Saccharomycetales</taxon>
        <taxon>Saccharomycetaceae</taxon>
        <taxon>Arxiozyma</taxon>
    </lineage>
</organism>
<reference evidence="14" key="1">
    <citation type="submission" date="2023-07" db="EMBL/GenBank/DDBJ databases">
        <title>A draft genome of Kazachstania heterogenica Y-27499.</title>
        <authorList>
            <person name="Donic C."/>
            <person name="Kralova J.S."/>
            <person name="Fidel L."/>
            <person name="Ben-Dor S."/>
            <person name="Jung S."/>
        </authorList>
    </citation>
    <scope>NUCLEOTIDE SEQUENCE [LARGE SCALE GENOMIC DNA]</scope>
    <source>
        <strain evidence="14">Y27499</strain>
    </source>
</reference>
<dbReference type="InterPro" id="IPR000904">
    <property type="entry name" value="Sec7_dom"/>
</dbReference>
<sequence length="750" mass="87927">MSSQTQLNTNNFTLSSLGSSLLRTPLINNNSRDSFFSDEYKGTGINDSDSLIIKDMTSYMGSMSVEGSVNASPNILRQETISTDNSVIIAQEIFDGTYNAISYKEYANFLGEKTNNEILSNFILLLRPLPYSLLSVLHKLSNNLYLIAESQNMDKILEEVSKQWVNTYPDSKWGNRYQLCHIILFSLLILNSDMHNEENKANQNYNKFTCEEFISNTLTAIEIELNKSRDSNFIIFDNYEEVKMDLTNELVSYYESLKYSALPVLKIRSNEYYSKESRDDKSIMTSRGNHIKRTTSSVSTLTKSTSISIFDKKSLRSIKSQLNLQNHDFDKKKRKNLQDQKFNLLYVKEPFDDQFIEKRCPIWIIDTVLYLYEDSYKILKLFKGQLNSEIDYHPSSHENEFNNDKTSSNISNNSYNSRSSFKSKSSFLLKWLKKQQKLKQHQFSNNYLKRNHTAFLESDFKWLKLRIKINEGRLFIYKDNKERQKGGEIYRDTHYQKGDCFVIDLFDCTAELLQTNIIISKQNDSSDIDHSNYNININIPYNDINHQHIINNSSGSNSSKNGKKNYNENIVLQLCTTNKDKADYIVKCINFWASRISSIPDSQFELVSNEEYGWSNKVLSLPFRESDIVKLNQIKISEWKPLLSILDIFDIDDEEAESYMMIEKDQKLNEKLNELNGFIIRLDELIDKHNQIKPDVINIWNETRQFDKVMNNWNNKYLFLNNQYQRQLTYYNILNEVYLKYCVPMRSDNH</sequence>
<dbReference type="GO" id="GO:0032012">
    <property type="term" value="P:regulation of ARF protein signal transduction"/>
    <property type="evidence" value="ECO:0007669"/>
    <property type="project" value="InterPro"/>
</dbReference>
<comment type="subcellular location">
    <subcellularLocation>
        <location evidence="2">Bud neck</location>
    </subcellularLocation>
    <subcellularLocation>
        <location evidence="8">Bud tip</location>
    </subcellularLocation>
    <subcellularLocation>
        <location evidence="1">Cell membrane</location>
        <topology evidence="1">Peripheral membrane protein</topology>
    </subcellularLocation>
    <subcellularLocation>
        <location evidence="3">Cytoplasm</location>
    </subcellularLocation>
</comment>
<evidence type="ECO:0000259" key="12">
    <source>
        <dbReference type="PROSITE" id="PS50190"/>
    </source>
</evidence>
<evidence type="ECO:0000256" key="10">
    <source>
        <dbReference type="ARBA" id="ARBA00040041"/>
    </source>
</evidence>
<keyword evidence="6" id="KW-0344">Guanine-nucleotide releasing factor</keyword>
<keyword evidence="5" id="KW-0963">Cytoplasm</keyword>
<evidence type="ECO:0000256" key="9">
    <source>
        <dbReference type="ARBA" id="ARBA00038404"/>
    </source>
</evidence>
<evidence type="ECO:0000256" key="5">
    <source>
        <dbReference type="ARBA" id="ARBA00022490"/>
    </source>
</evidence>
<dbReference type="Proteomes" id="UP001306508">
    <property type="component" value="Unassembled WGS sequence"/>
</dbReference>
<dbReference type="GO" id="GO:0005935">
    <property type="term" value="C:cellular bud neck"/>
    <property type="evidence" value="ECO:0007669"/>
    <property type="project" value="UniProtKB-SubCell"/>
</dbReference>
<dbReference type="EMBL" id="JAWIZZ010000047">
    <property type="protein sequence ID" value="KAK5779457.1"/>
    <property type="molecule type" value="Genomic_DNA"/>
</dbReference>
<evidence type="ECO:0000256" key="1">
    <source>
        <dbReference type="ARBA" id="ARBA00004202"/>
    </source>
</evidence>
<dbReference type="InterPro" id="IPR056468">
    <property type="entry name" value="PH_GEF_YEL1"/>
</dbReference>
<evidence type="ECO:0000256" key="2">
    <source>
        <dbReference type="ARBA" id="ARBA00004266"/>
    </source>
</evidence>
<dbReference type="InterPro" id="IPR035999">
    <property type="entry name" value="Sec7_dom_sf"/>
</dbReference>
<dbReference type="AlphaFoldDB" id="A0AAN7WN84"/>
<protein>
    <recommendedName>
        <fullName evidence="10">Guanine-nucleotide exchange factor YEL1</fullName>
    </recommendedName>
</protein>
<gene>
    <name evidence="13" type="ORF">RI543_003348</name>
</gene>
<dbReference type="GO" id="GO:0005737">
    <property type="term" value="C:cytoplasm"/>
    <property type="evidence" value="ECO:0007669"/>
    <property type="project" value="UniProtKB-SubCell"/>
</dbReference>
<dbReference type="GO" id="GO:0005886">
    <property type="term" value="C:plasma membrane"/>
    <property type="evidence" value="ECO:0007669"/>
    <property type="project" value="UniProtKB-SubCell"/>
</dbReference>
<evidence type="ECO:0000256" key="3">
    <source>
        <dbReference type="ARBA" id="ARBA00004496"/>
    </source>
</evidence>
<dbReference type="Gene3D" id="1.10.1000.11">
    <property type="entry name" value="Arf Nucleotide-binding Site Opener,domain 2"/>
    <property type="match status" value="1"/>
</dbReference>
<dbReference type="InterPro" id="IPR023394">
    <property type="entry name" value="Sec7_C_sf"/>
</dbReference>
<evidence type="ECO:0000256" key="6">
    <source>
        <dbReference type="ARBA" id="ARBA00022658"/>
    </source>
</evidence>
<evidence type="ECO:0000256" key="11">
    <source>
        <dbReference type="SAM" id="MobiDB-lite"/>
    </source>
</evidence>
<keyword evidence="7" id="KW-0472">Membrane</keyword>
<dbReference type="SMART" id="SM00222">
    <property type="entry name" value="Sec7"/>
    <property type="match status" value="1"/>
</dbReference>
<feature type="region of interest" description="Disordered" evidence="11">
    <location>
        <begin position="396"/>
        <end position="420"/>
    </location>
</feature>
<evidence type="ECO:0000256" key="7">
    <source>
        <dbReference type="ARBA" id="ARBA00023136"/>
    </source>
</evidence>
<keyword evidence="14" id="KW-1185">Reference proteome</keyword>
<feature type="compositionally biased region" description="Low complexity" evidence="11">
    <location>
        <begin position="405"/>
        <end position="420"/>
    </location>
</feature>
<dbReference type="Pfam" id="PF23633">
    <property type="entry name" value="PH_GEF_YEL1"/>
    <property type="match status" value="1"/>
</dbReference>